<evidence type="ECO:0000256" key="6">
    <source>
        <dbReference type="SAM" id="MobiDB-lite"/>
    </source>
</evidence>
<reference evidence="8" key="1">
    <citation type="journal article" date="2014" name="Int. J. Syst. Evol. Microbiol.">
        <title>Complete genome sequence of Corynebacterium casei LMG S-19264T (=DSM 44701T), isolated from a smear-ripened cheese.</title>
        <authorList>
            <consortium name="US DOE Joint Genome Institute (JGI-PGF)"/>
            <person name="Walter F."/>
            <person name="Albersmeier A."/>
            <person name="Kalinowski J."/>
            <person name="Ruckert C."/>
        </authorList>
    </citation>
    <scope>NUCLEOTIDE SEQUENCE</scope>
    <source>
        <strain evidence="8">JCM 3090</strain>
    </source>
</reference>
<accession>A0A8J3BA42</accession>
<proteinExistence type="inferred from homology"/>
<comment type="similarity">
    <text evidence="2">Belongs to the isochorismate synthase family.</text>
</comment>
<dbReference type="PANTHER" id="PTHR42839">
    <property type="entry name" value="ISOCHORISMATE SYNTHASE ENTC"/>
    <property type="match status" value="1"/>
</dbReference>
<evidence type="ECO:0000256" key="2">
    <source>
        <dbReference type="ARBA" id="ARBA00005297"/>
    </source>
</evidence>
<comment type="catalytic activity">
    <reaction evidence="1">
        <text>chorismate = isochorismate</text>
        <dbReference type="Rhea" id="RHEA:18985"/>
        <dbReference type="ChEBI" id="CHEBI:29748"/>
        <dbReference type="ChEBI" id="CHEBI:29780"/>
        <dbReference type="EC" id="5.4.4.2"/>
    </reaction>
</comment>
<evidence type="ECO:0000256" key="4">
    <source>
        <dbReference type="ARBA" id="ARBA00023235"/>
    </source>
</evidence>
<evidence type="ECO:0000313" key="8">
    <source>
        <dbReference type="EMBL" id="GGK04101.1"/>
    </source>
</evidence>
<dbReference type="EC" id="5.4.4.2" evidence="3"/>
<dbReference type="NCBIfam" id="TIGR00543">
    <property type="entry name" value="isochor_syn"/>
    <property type="match status" value="1"/>
</dbReference>
<dbReference type="RefSeq" id="WP_189171501.1">
    <property type="nucleotide sequence ID" value="NZ_BMQB01000009.1"/>
</dbReference>
<dbReference type="InterPro" id="IPR015890">
    <property type="entry name" value="Chorismate_C"/>
</dbReference>
<evidence type="ECO:0000256" key="1">
    <source>
        <dbReference type="ARBA" id="ARBA00000799"/>
    </source>
</evidence>
<feature type="region of interest" description="Disordered" evidence="6">
    <location>
        <begin position="1"/>
        <end position="25"/>
    </location>
</feature>
<dbReference type="SUPFAM" id="SSF56322">
    <property type="entry name" value="ADC synthase"/>
    <property type="match status" value="1"/>
</dbReference>
<feature type="domain" description="Chorismate-utilising enzyme C-terminal" evidence="7">
    <location>
        <begin position="134"/>
        <end position="388"/>
    </location>
</feature>
<name>A0A8J3BA42_9ACTN</name>
<evidence type="ECO:0000256" key="5">
    <source>
        <dbReference type="ARBA" id="ARBA00041564"/>
    </source>
</evidence>
<dbReference type="PRINTS" id="PR00095">
    <property type="entry name" value="ANTSNTHASEI"/>
</dbReference>
<evidence type="ECO:0000256" key="3">
    <source>
        <dbReference type="ARBA" id="ARBA00012824"/>
    </source>
</evidence>
<keyword evidence="9" id="KW-1185">Reference proteome</keyword>
<organism evidence="8 9">
    <name type="scientific">Pilimelia anulata</name>
    <dbReference type="NCBI Taxonomy" id="53371"/>
    <lineage>
        <taxon>Bacteria</taxon>
        <taxon>Bacillati</taxon>
        <taxon>Actinomycetota</taxon>
        <taxon>Actinomycetes</taxon>
        <taxon>Micromonosporales</taxon>
        <taxon>Micromonosporaceae</taxon>
        <taxon>Pilimelia</taxon>
    </lineage>
</organism>
<sequence length="398" mass="40382">MSRGIASPPNPAGAAPAAPAGPRPESTGAALLNAYRSGDAFFYASPRGSLLARAAGAVVPSVALAALPDAVREVLADAPPGAVAVGALPFDPAAPTRLTVPPVVRRGSALPADLPLPAAPAARVAGRRELPSPAGYVDSVRAALADLEAGRLTKVVLARAVELTTEPPVDPALLLRRLAARDPGGHLFAVRADEGGTLVGGSPELLVARHGRAVRAMPLAGSLPRGADPVSDERNARELLADPKCRHEHAVLVDAVRAALAPLCAGLVVPDEPHLVHTARMWHLATVVRGRLADPTTCSLRLAAALHPTPAVGGIPRAAALAAIAAHEPVDRGLYAGLTGWQDGTGNGEWTVTLRCALVHDERVRLSAGAGVVTGSDPAAELAETGAKLQTVLAGLGL</sequence>
<dbReference type="GO" id="GO:0009697">
    <property type="term" value="P:salicylic acid biosynthetic process"/>
    <property type="evidence" value="ECO:0007669"/>
    <property type="project" value="TreeGrafter"/>
</dbReference>
<dbReference type="Proteomes" id="UP000649739">
    <property type="component" value="Unassembled WGS sequence"/>
</dbReference>
<dbReference type="Gene3D" id="3.60.120.10">
    <property type="entry name" value="Anthranilate synthase"/>
    <property type="match status" value="1"/>
</dbReference>
<dbReference type="InterPro" id="IPR004561">
    <property type="entry name" value="IsoChor_synthase"/>
</dbReference>
<dbReference type="PANTHER" id="PTHR42839:SF2">
    <property type="entry name" value="ISOCHORISMATE SYNTHASE ENTC"/>
    <property type="match status" value="1"/>
</dbReference>
<dbReference type="InterPro" id="IPR019999">
    <property type="entry name" value="Anth_synth_I-like"/>
</dbReference>
<gene>
    <name evidence="8" type="primary">dhbC</name>
    <name evidence="8" type="ORF">GCM10010123_37550</name>
</gene>
<dbReference type="AlphaFoldDB" id="A0A8J3BA42"/>
<protein>
    <recommendedName>
        <fullName evidence="3">isochorismate synthase</fullName>
        <ecNumber evidence="3">5.4.4.2</ecNumber>
    </recommendedName>
    <alternativeName>
        <fullName evidence="5">Isochorismate mutase</fullName>
    </alternativeName>
</protein>
<dbReference type="GO" id="GO:0008909">
    <property type="term" value="F:isochorismate synthase activity"/>
    <property type="evidence" value="ECO:0007669"/>
    <property type="project" value="UniProtKB-EC"/>
</dbReference>
<comment type="caution">
    <text evidence="8">The sequence shown here is derived from an EMBL/GenBank/DDBJ whole genome shotgun (WGS) entry which is preliminary data.</text>
</comment>
<keyword evidence="4" id="KW-0413">Isomerase</keyword>
<evidence type="ECO:0000313" key="9">
    <source>
        <dbReference type="Proteomes" id="UP000649739"/>
    </source>
</evidence>
<evidence type="ECO:0000259" key="7">
    <source>
        <dbReference type="Pfam" id="PF00425"/>
    </source>
</evidence>
<dbReference type="Pfam" id="PF00425">
    <property type="entry name" value="Chorismate_bind"/>
    <property type="match status" value="1"/>
</dbReference>
<feature type="compositionally biased region" description="Low complexity" evidence="6">
    <location>
        <begin position="12"/>
        <end position="24"/>
    </location>
</feature>
<reference evidence="8" key="2">
    <citation type="submission" date="2020-09" db="EMBL/GenBank/DDBJ databases">
        <authorList>
            <person name="Sun Q."/>
            <person name="Ohkuma M."/>
        </authorList>
    </citation>
    <scope>NUCLEOTIDE SEQUENCE</scope>
    <source>
        <strain evidence="8">JCM 3090</strain>
    </source>
</reference>
<dbReference type="InterPro" id="IPR005801">
    <property type="entry name" value="ADC_synthase"/>
</dbReference>
<dbReference type="EMBL" id="BMQB01000009">
    <property type="protein sequence ID" value="GGK04101.1"/>
    <property type="molecule type" value="Genomic_DNA"/>
</dbReference>